<dbReference type="OrthoDB" id="786614at2759"/>
<evidence type="ECO:0000313" key="3">
    <source>
        <dbReference type="Proteomes" id="UP000652761"/>
    </source>
</evidence>
<name>A0A843TX52_COLES</name>
<comment type="caution">
    <text evidence="2">The sequence shown here is derived from an EMBL/GenBank/DDBJ whole genome shotgun (WGS) entry which is preliminary data.</text>
</comment>
<accession>A0A843TX52</accession>
<organism evidence="2 3">
    <name type="scientific">Colocasia esculenta</name>
    <name type="common">Wild taro</name>
    <name type="synonym">Arum esculentum</name>
    <dbReference type="NCBI Taxonomy" id="4460"/>
    <lineage>
        <taxon>Eukaryota</taxon>
        <taxon>Viridiplantae</taxon>
        <taxon>Streptophyta</taxon>
        <taxon>Embryophyta</taxon>
        <taxon>Tracheophyta</taxon>
        <taxon>Spermatophyta</taxon>
        <taxon>Magnoliopsida</taxon>
        <taxon>Liliopsida</taxon>
        <taxon>Araceae</taxon>
        <taxon>Aroideae</taxon>
        <taxon>Colocasieae</taxon>
        <taxon>Colocasia</taxon>
    </lineage>
</organism>
<keyword evidence="3" id="KW-1185">Reference proteome</keyword>
<dbReference type="Proteomes" id="UP000652761">
    <property type="component" value="Unassembled WGS sequence"/>
</dbReference>
<proteinExistence type="predicted"/>
<dbReference type="AlphaFoldDB" id="A0A843TX52"/>
<reference evidence="2" key="1">
    <citation type="submission" date="2017-07" db="EMBL/GenBank/DDBJ databases">
        <title>Taro Niue Genome Assembly and Annotation.</title>
        <authorList>
            <person name="Atibalentja N."/>
            <person name="Keating K."/>
            <person name="Fields C.J."/>
        </authorList>
    </citation>
    <scope>NUCLEOTIDE SEQUENCE</scope>
    <source>
        <strain evidence="2">Niue_2</strain>
        <tissue evidence="2">Leaf</tissue>
    </source>
</reference>
<evidence type="ECO:0000313" key="2">
    <source>
        <dbReference type="EMBL" id="MQL75891.1"/>
    </source>
</evidence>
<sequence length="164" mass="18240">MVVSSQQAVAPRSPGVRPSGKKECPHCGRTHGGTECWKLARKCLKSRRPHRLPLTRSRRQGSWPSTSWLRILAASDVDAKFSGHKPCRSPNPALRSYTGSSPTSERVRISHDLLVHAEPSASSHANCTTPRPTLLEVLTLHRYDAARNWTSDERRPPRSHLRGG</sequence>
<feature type="region of interest" description="Disordered" evidence="1">
    <location>
        <begin position="82"/>
        <end position="105"/>
    </location>
</feature>
<evidence type="ECO:0000256" key="1">
    <source>
        <dbReference type="SAM" id="MobiDB-lite"/>
    </source>
</evidence>
<gene>
    <name evidence="2" type="ORF">Taro_008276</name>
</gene>
<dbReference type="EMBL" id="NMUH01000269">
    <property type="protein sequence ID" value="MQL75891.1"/>
    <property type="molecule type" value="Genomic_DNA"/>
</dbReference>
<protein>
    <submittedName>
        <fullName evidence="2">Uncharacterized protein</fullName>
    </submittedName>
</protein>
<feature type="region of interest" description="Disordered" evidence="1">
    <location>
        <begin position="1"/>
        <end position="28"/>
    </location>
</feature>